<evidence type="ECO:0000313" key="8">
    <source>
        <dbReference type="Proteomes" id="UP000035352"/>
    </source>
</evidence>
<dbReference type="KEGG" id="pbh:AAW51_2416"/>
<dbReference type="InterPro" id="IPR006585">
    <property type="entry name" value="FTP1"/>
</dbReference>
<dbReference type="PROSITE" id="PS51257">
    <property type="entry name" value="PROKAR_LIPOPROTEIN"/>
    <property type="match status" value="1"/>
</dbReference>
<dbReference type="PANTHER" id="PTHR32208:SF21">
    <property type="entry name" value="LOW QUALITY PROTEIN: ALDEHYDE OXIDASE GLOX-LIKE"/>
    <property type="match status" value="1"/>
</dbReference>
<feature type="compositionally biased region" description="Low complexity" evidence="5">
    <location>
        <begin position="34"/>
        <end position="55"/>
    </location>
</feature>
<name>A0A0G3BIB5_9BURK</name>
<evidence type="ECO:0000256" key="2">
    <source>
        <dbReference type="ARBA" id="ARBA00022729"/>
    </source>
</evidence>
<dbReference type="InterPro" id="IPR037293">
    <property type="entry name" value="Gal_Oxidase_central_sf"/>
</dbReference>
<dbReference type="InterPro" id="IPR014756">
    <property type="entry name" value="Ig_E-set"/>
</dbReference>
<dbReference type="Gene3D" id="2.60.120.260">
    <property type="entry name" value="Galactose-binding domain-like"/>
    <property type="match status" value="2"/>
</dbReference>
<evidence type="ECO:0000259" key="6">
    <source>
        <dbReference type="PROSITE" id="PS50022"/>
    </source>
</evidence>
<proteinExistence type="predicted"/>
<dbReference type="EMBL" id="CP011371">
    <property type="protein sequence ID" value="AKJ29107.1"/>
    <property type="molecule type" value="Genomic_DNA"/>
</dbReference>
<evidence type="ECO:0000256" key="3">
    <source>
        <dbReference type="ARBA" id="ARBA00022837"/>
    </source>
</evidence>
<dbReference type="AlphaFoldDB" id="A0A0G3BIB5"/>
<keyword evidence="8" id="KW-1185">Reference proteome</keyword>
<keyword evidence="2" id="KW-0732">Signal</keyword>
<reference evidence="7 8" key="1">
    <citation type="submission" date="2015-05" db="EMBL/GenBank/DDBJ databases">
        <authorList>
            <person name="Tang B."/>
            <person name="Yu Y."/>
        </authorList>
    </citation>
    <scope>NUCLEOTIDE SEQUENCE [LARGE SCALE GENOMIC DNA]</scope>
    <source>
        <strain evidence="7 8">DSM 7029</strain>
    </source>
</reference>
<dbReference type="CDD" id="cd02851">
    <property type="entry name" value="E_set_GO_C"/>
    <property type="match status" value="1"/>
</dbReference>
<dbReference type="Proteomes" id="UP000035352">
    <property type="component" value="Chromosome"/>
</dbReference>
<sequence length="876" mass="94432">MLRHAPSLLMALTLAACGGGGGDDAASADHAEADPAADVPAAKAPQRARSQGLATAAADVPAAKASQRAGSQGLATAAADALPEPTPDADVVGMWTPLADWPFLAVHASVLPNGKVLTYGTQSNDSDQTALFFDEWDPEQGLTEAAHVQVPSPTEVDSFCSASVLGPDGMLLIVGGNTHWQTSQWDPARRELLIRASQMHQPRWYGTLVTLPDQRVLVVGGKSYKVDPVQYADTPEVFSPSEGWRPLTGASSPTAFGETDHRWWYPHAYVAPDGRVFGVSNDQMWRLDPRGEGKLEMLGPTGHRLGVSGSSVMYRPGKVLLLGGGETYFDRTPATRQATIVDLTGETPTVTAAALQTRGRNYGTSLMLPTGDVLVTGGTGFGNSARGSVRPPEMWNPDTNTWRTLAPAAETRLYHSNALLLPSGAVLDTSGGAPGPVFAKNAQIYYPPYFFRKNSEGVVEWASRPAIEYVTRRFTYDRDLNAVLKLADGRRIGSVALISVGSMTHSHGTDLRYMPVPFRQSGRRLQLQLGGMTPTNLPPGHYQLHVVDARGVPSPAAIVEFRPDGSRLAAAGRASQSRTERREQSADVAVDGTFETASRIEGREPWWRLDFREPRALAGIGLFEGDEDCGDDGPCPSLFEGVTVTVLDERGEPVWRSETVSGEAPAVLGRLQFDLTRQDGNAVIGRSIVVQAGAGKAGAAHWPWPWPGRDHDRPALRLAEVQVEGGPLNLALKRPAKQSATAHDAAAALAVDGRLDATWKSGRVTLTPNSPQPWWEVDLESVQKLKQVRLWNRVDPCCKDTLADFEVLVSDHPFGEGPLEVERQRPGVRSYHVVSLEGRRALELPLDPGQTGRYLRVWLRGSGALSLAEVQVMGAR</sequence>
<dbReference type="Pfam" id="PF22633">
    <property type="entry name" value="F5_F8_type_C_2"/>
    <property type="match status" value="1"/>
</dbReference>
<dbReference type="STRING" id="413882.AAW51_2416"/>
<feature type="domain" description="F5/8 type C" evidence="6">
    <location>
        <begin position="711"/>
        <end position="875"/>
    </location>
</feature>
<dbReference type="PANTHER" id="PTHR32208">
    <property type="entry name" value="SECRETED PROTEIN-RELATED"/>
    <property type="match status" value="1"/>
</dbReference>
<protein>
    <recommendedName>
        <fullName evidence="6">F5/8 type C domain-containing protein</fullName>
    </recommendedName>
</protein>
<feature type="region of interest" description="Disordered" evidence="5">
    <location>
        <begin position="21"/>
        <end position="55"/>
    </location>
</feature>
<dbReference type="InterPro" id="IPR013783">
    <property type="entry name" value="Ig-like_fold"/>
</dbReference>
<evidence type="ECO:0000256" key="4">
    <source>
        <dbReference type="ARBA" id="ARBA00023157"/>
    </source>
</evidence>
<dbReference type="PATRIC" id="fig|413882.6.peg.2528"/>
<dbReference type="InterPro" id="IPR008979">
    <property type="entry name" value="Galactose-bd-like_sf"/>
</dbReference>
<dbReference type="InterPro" id="IPR011043">
    <property type="entry name" value="Gal_Oxase/kelch_b-propeller"/>
</dbReference>
<evidence type="ECO:0000313" key="7">
    <source>
        <dbReference type="EMBL" id="AKJ29107.1"/>
    </source>
</evidence>
<gene>
    <name evidence="7" type="ORF">AAW51_2416</name>
</gene>
<dbReference type="Gene3D" id="2.130.10.80">
    <property type="entry name" value="Galactose oxidase/kelch, beta-propeller"/>
    <property type="match status" value="1"/>
</dbReference>
<keyword evidence="1" id="KW-0479">Metal-binding</keyword>
<organism evidence="7 8">
    <name type="scientific">Caldimonas brevitalea</name>
    <dbReference type="NCBI Taxonomy" id="413882"/>
    <lineage>
        <taxon>Bacteria</taxon>
        <taxon>Pseudomonadati</taxon>
        <taxon>Pseudomonadota</taxon>
        <taxon>Betaproteobacteria</taxon>
        <taxon>Burkholderiales</taxon>
        <taxon>Sphaerotilaceae</taxon>
        <taxon>Caldimonas</taxon>
    </lineage>
</organism>
<dbReference type="Pfam" id="PF07250">
    <property type="entry name" value="Glyoxal_oxid_N"/>
    <property type="match status" value="1"/>
</dbReference>
<evidence type="ECO:0000256" key="1">
    <source>
        <dbReference type="ARBA" id="ARBA00022723"/>
    </source>
</evidence>
<dbReference type="InterPro" id="IPR009880">
    <property type="entry name" value="Glyoxal_oxidase_N"/>
</dbReference>
<dbReference type="InterPro" id="IPR000421">
    <property type="entry name" value="FA58C"/>
</dbReference>
<dbReference type="SUPFAM" id="SSF81296">
    <property type="entry name" value="E set domains"/>
    <property type="match status" value="1"/>
</dbReference>
<dbReference type="Pfam" id="PF09118">
    <property type="entry name" value="GO-like_E_set"/>
    <property type="match status" value="1"/>
</dbReference>
<keyword evidence="4" id="KW-1015">Disulfide bond</keyword>
<dbReference type="SUPFAM" id="SSF50965">
    <property type="entry name" value="Galactose oxidase, central domain"/>
    <property type="match status" value="1"/>
</dbReference>
<dbReference type="SUPFAM" id="SSF49785">
    <property type="entry name" value="Galactose-binding domain-like"/>
    <property type="match status" value="1"/>
</dbReference>
<dbReference type="Gene3D" id="2.60.40.10">
    <property type="entry name" value="Immunoglobulins"/>
    <property type="match status" value="1"/>
</dbReference>
<dbReference type="PROSITE" id="PS50022">
    <property type="entry name" value="FA58C_3"/>
    <property type="match status" value="1"/>
</dbReference>
<dbReference type="GO" id="GO:0046872">
    <property type="term" value="F:metal ion binding"/>
    <property type="evidence" value="ECO:0007669"/>
    <property type="project" value="UniProtKB-KW"/>
</dbReference>
<evidence type="ECO:0000256" key="5">
    <source>
        <dbReference type="SAM" id="MobiDB-lite"/>
    </source>
</evidence>
<keyword evidence="3" id="KW-0106">Calcium</keyword>
<dbReference type="SMART" id="SM00607">
    <property type="entry name" value="FTP"/>
    <property type="match status" value="1"/>
</dbReference>
<dbReference type="InterPro" id="IPR015202">
    <property type="entry name" value="GO-like_E_set"/>
</dbReference>
<accession>A0A0G3BIB5</accession>